<organism evidence="1 2">
    <name type="scientific">Mucilaginibacter paludis DSM 18603</name>
    <dbReference type="NCBI Taxonomy" id="714943"/>
    <lineage>
        <taxon>Bacteria</taxon>
        <taxon>Pseudomonadati</taxon>
        <taxon>Bacteroidota</taxon>
        <taxon>Sphingobacteriia</taxon>
        <taxon>Sphingobacteriales</taxon>
        <taxon>Sphingobacteriaceae</taxon>
        <taxon>Mucilaginibacter</taxon>
    </lineage>
</organism>
<keyword evidence="2" id="KW-1185">Reference proteome</keyword>
<dbReference type="RefSeq" id="WP_008504371.1">
    <property type="nucleotide sequence ID" value="NZ_CM001403.1"/>
</dbReference>
<dbReference type="OrthoDB" id="678266at2"/>
<evidence type="ECO:0000313" key="2">
    <source>
        <dbReference type="Proteomes" id="UP000002774"/>
    </source>
</evidence>
<accession>H1Y462</accession>
<dbReference type="eggNOG" id="COG2369">
    <property type="taxonomic scope" value="Bacteria"/>
</dbReference>
<protein>
    <submittedName>
        <fullName evidence="1">Uncharacterized protein</fullName>
    </submittedName>
</protein>
<sequence length="250" mass="28221">MSGTKHIVDEVELRSCEALGYVIYAPGVKLALTDFIKSHFPGLELLKFLKEIDDMLKPMSTKKLTKVVSYNETDPFELVIQYFSEDSDDINNGLALSRTLIEDVSGKIAVHDFFRIPKAFRKGGHGRAILNYGLQQYLNIGVDLIKVHAALADGGFVWARAHFVAVDKKEVSFILASAKLTLQKDVFGKVKQIFDNYYSVEPQGKAFPINKWSHIPEMESILRSSHWHGEIDLNNPELLTKFTNYVTGQK</sequence>
<dbReference type="Proteomes" id="UP000002774">
    <property type="component" value="Chromosome"/>
</dbReference>
<dbReference type="HOGENOM" id="CLU_1110458_0_0_10"/>
<gene>
    <name evidence="1" type="ORF">Mucpa_0609</name>
</gene>
<dbReference type="EMBL" id="CM001403">
    <property type="protein sequence ID" value="EHQ24798.1"/>
    <property type="molecule type" value="Genomic_DNA"/>
</dbReference>
<dbReference type="AlphaFoldDB" id="H1Y462"/>
<name>H1Y462_9SPHI</name>
<proteinExistence type="predicted"/>
<evidence type="ECO:0000313" key="1">
    <source>
        <dbReference type="EMBL" id="EHQ24798.1"/>
    </source>
</evidence>
<reference evidence="1" key="1">
    <citation type="submission" date="2011-09" db="EMBL/GenBank/DDBJ databases">
        <title>The permanent draft genome of Mucilaginibacter paludis DSM 18603.</title>
        <authorList>
            <consortium name="US DOE Joint Genome Institute (JGI-PGF)"/>
            <person name="Lucas S."/>
            <person name="Han J."/>
            <person name="Lapidus A."/>
            <person name="Bruce D."/>
            <person name="Goodwin L."/>
            <person name="Pitluck S."/>
            <person name="Peters L."/>
            <person name="Kyrpides N."/>
            <person name="Mavromatis K."/>
            <person name="Ivanova N."/>
            <person name="Mikhailova N."/>
            <person name="Held B."/>
            <person name="Detter J.C."/>
            <person name="Tapia R."/>
            <person name="Han C."/>
            <person name="Land M."/>
            <person name="Hauser L."/>
            <person name="Markowitz V."/>
            <person name="Cheng J.-F."/>
            <person name="Hugenholtz P."/>
            <person name="Woyke T."/>
            <person name="Wu D."/>
            <person name="Tindall B."/>
            <person name="Brambilla E."/>
            <person name="Klenk H.-P."/>
            <person name="Eisen J.A."/>
        </authorList>
    </citation>
    <scope>NUCLEOTIDE SEQUENCE [LARGE SCALE GENOMIC DNA]</scope>
    <source>
        <strain evidence="1">DSM 18603</strain>
    </source>
</reference>